<dbReference type="EMBL" id="MU151184">
    <property type="protein sequence ID" value="KAF9447834.1"/>
    <property type="molecule type" value="Genomic_DNA"/>
</dbReference>
<name>A0A9P6C3V3_9AGAR</name>
<proteinExistence type="predicted"/>
<reference evidence="1" key="1">
    <citation type="submission" date="2020-11" db="EMBL/GenBank/DDBJ databases">
        <authorList>
            <consortium name="DOE Joint Genome Institute"/>
            <person name="Ahrendt S."/>
            <person name="Riley R."/>
            <person name="Andreopoulos W."/>
            <person name="Labutti K."/>
            <person name="Pangilinan J."/>
            <person name="Ruiz-Duenas F.J."/>
            <person name="Barrasa J.M."/>
            <person name="Sanchez-Garcia M."/>
            <person name="Camarero S."/>
            <person name="Miyauchi S."/>
            <person name="Serrano A."/>
            <person name="Linde D."/>
            <person name="Babiker R."/>
            <person name="Drula E."/>
            <person name="Ayuso-Fernandez I."/>
            <person name="Pacheco R."/>
            <person name="Padilla G."/>
            <person name="Ferreira P."/>
            <person name="Barriuso J."/>
            <person name="Kellner H."/>
            <person name="Castanera R."/>
            <person name="Alfaro M."/>
            <person name="Ramirez L."/>
            <person name="Pisabarro A.G."/>
            <person name="Kuo A."/>
            <person name="Tritt A."/>
            <person name="Lipzen A."/>
            <person name="He G."/>
            <person name="Yan M."/>
            <person name="Ng V."/>
            <person name="Cullen D."/>
            <person name="Martin F."/>
            <person name="Rosso M.-N."/>
            <person name="Henrissat B."/>
            <person name="Hibbett D."/>
            <person name="Martinez A.T."/>
            <person name="Grigoriev I.V."/>
        </authorList>
    </citation>
    <scope>NUCLEOTIDE SEQUENCE</scope>
    <source>
        <strain evidence="1">MF-IS2</strain>
    </source>
</reference>
<accession>A0A9P6C3V3</accession>
<dbReference type="Gene3D" id="3.40.50.300">
    <property type="entry name" value="P-loop containing nucleotide triphosphate hydrolases"/>
    <property type="match status" value="1"/>
</dbReference>
<dbReference type="InterPro" id="IPR027417">
    <property type="entry name" value="P-loop_NTPase"/>
</dbReference>
<protein>
    <recommendedName>
        <fullName evidence="3">G domain-containing protein</fullName>
    </recommendedName>
</protein>
<comment type="caution">
    <text evidence="1">The sequence shown here is derived from an EMBL/GenBank/DDBJ whole genome shotgun (WGS) entry which is preliminary data.</text>
</comment>
<gene>
    <name evidence="1" type="ORF">P691DRAFT_801779</name>
</gene>
<sequence>MRLGSGQQVVLFDTPGYDLDGKSAERVLDLLRQWPNILRSYLSKRAGVALDLVFIFHCVGDGSRIPQQTRRYLKTFDQAYREIDVGCRIHVVATPGDGFDENRWEEFESAIRTELTGALPEPRPRIHQFNFTPESAKKIIADSLTPSVVPGHALSIPRCLAAMDDQEDGQSSAQIVDGGDY</sequence>
<organism evidence="1 2">
    <name type="scientific">Macrolepiota fuliginosa MF-IS2</name>
    <dbReference type="NCBI Taxonomy" id="1400762"/>
    <lineage>
        <taxon>Eukaryota</taxon>
        <taxon>Fungi</taxon>
        <taxon>Dikarya</taxon>
        <taxon>Basidiomycota</taxon>
        <taxon>Agaricomycotina</taxon>
        <taxon>Agaricomycetes</taxon>
        <taxon>Agaricomycetidae</taxon>
        <taxon>Agaricales</taxon>
        <taxon>Agaricineae</taxon>
        <taxon>Agaricaceae</taxon>
        <taxon>Macrolepiota</taxon>
    </lineage>
</organism>
<evidence type="ECO:0000313" key="1">
    <source>
        <dbReference type="EMBL" id="KAF9447834.1"/>
    </source>
</evidence>
<evidence type="ECO:0000313" key="2">
    <source>
        <dbReference type="Proteomes" id="UP000807342"/>
    </source>
</evidence>
<keyword evidence="2" id="KW-1185">Reference proteome</keyword>
<dbReference type="AlphaFoldDB" id="A0A9P6C3V3"/>
<dbReference type="Proteomes" id="UP000807342">
    <property type="component" value="Unassembled WGS sequence"/>
</dbReference>
<evidence type="ECO:0008006" key="3">
    <source>
        <dbReference type="Google" id="ProtNLM"/>
    </source>
</evidence>